<dbReference type="EMBL" id="BPLR01005249">
    <property type="protein sequence ID" value="GIY01028.1"/>
    <property type="molecule type" value="Genomic_DNA"/>
</dbReference>
<comment type="caution">
    <text evidence="2">The sequence shown here is derived from an EMBL/GenBank/DDBJ whole genome shotgun (WGS) entry which is preliminary data.</text>
</comment>
<evidence type="ECO:0000313" key="3">
    <source>
        <dbReference type="Proteomes" id="UP001054945"/>
    </source>
</evidence>
<protein>
    <submittedName>
        <fullName evidence="2">Uncharacterized protein</fullName>
    </submittedName>
</protein>
<evidence type="ECO:0000313" key="2">
    <source>
        <dbReference type="EMBL" id="GIY01028.1"/>
    </source>
</evidence>
<name>A0AAV4PTT7_CAEEX</name>
<feature type="region of interest" description="Disordered" evidence="1">
    <location>
        <begin position="17"/>
        <end position="47"/>
    </location>
</feature>
<organism evidence="2 3">
    <name type="scientific">Caerostris extrusa</name>
    <name type="common">Bark spider</name>
    <name type="synonym">Caerostris bankana</name>
    <dbReference type="NCBI Taxonomy" id="172846"/>
    <lineage>
        <taxon>Eukaryota</taxon>
        <taxon>Metazoa</taxon>
        <taxon>Ecdysozoa</taxon>
        <taxon>Arthropoda</taxon>
        <taxon>Chelicerata</taxon>
        <taxon>Arachnida</taxon>
        <taxon>Araneae</taxon>
        <taxon>Araneomorphae</taxon>
        <taxon>Entelegynae</taxon>
        <taxon>Araneoidea</taxon>
        <taxon>Araneidae</taxon>
        <taxon>Caerostris</taxon>
    </lineage>
</organism>
<dbReference type="AlphaFoldDB" id="A0AAV4PTT7"/>
<sequence>MEDTSFLKSDKKFHSDEDLEHKISPTINNDDEITENNKQFSQPHLNSNTVSSSNIYAEIKNNRLVRNDSLLKLKDGEDILGEIYKYEDLNNLSKSPSCKENLINLIRVC</sequence>
<accession>A0AAV4PTT7</accession>
<feature type="compositionally biased region" description="Polar residues" evidence="1">
    <location>
        <begin position="36"/>
        <end position="47"/>
    </location>
</feature>
<proteinExistence type="predicted"/>
<keyword evidence="3" id="KW-1185">Reference proteome</keyword>
<reference evidence="2 3" key="1">
    <citation type="submission" date="2021-06" db="EMBL/GenBank/DDBJ databases">
        <title>Caerostris extrusa draft genome.</title>
        <authorList>
            <person name="Kono N."/>
            <person name="Arakawa K."/>
        </authorList>
    </citation>
    <scope>NUCLEOTIDE SEQUENCE [LARGE SCALE GENOMIC DNA]</scope>
</reference>
<gene>
    <name evidence="2" type="ORF">CEXT_20131</name>
</gene>
<evidence type="ECO:0000256" key="1">
    <source>
        <dbReference type="SAM" id="MobiDB-lite"/>
    </source>
</evidence>
<dbReference type="Proteomes" id="UP001054945">
    <property type="component" value="Unassembled WGS sequence"/>
</dbReference>